<keyword evidence="3" id="KW-1185">Reference proteome</keyword>
<feature type="compositionally biased region" description="Basic and acidic residues" evidence="1">
    <location>
        <begin position="8"/>
        <end position="28"/>
    </location>
</feature>
<dbReference type="EMBL" id="CP134500">
    <property type="protein sequence ID" value="WNF28552.1"/>
    <property type="molecule type" value="Genomic_DNA"/>
</dbReference>
<evidence type="ECO:0000256" key="1">
    <source>
        <dbReference type="SAM" id="MobiDB-lite"/>
    </source>
</evidence>
<gene>
    <name evidence="2" type="ORF">RI138_17885</name>
</gene>
<accession>A0ABY9W007</accession>
<sequence length="48" mass="4803">MARAEQQGVDHEVGGEVTRADGDADRQLRVSASADGSPAAAPATGRAP</sequence>
<feature type="compositionally biased region" description="Low complexity" evidence="1">
    <location>
        <begin position="31"/>
        <end position="48"/>
    </location>
</feature>
<reference evidence="2 3" key="1">
    <citation type="submission" date="2023-09" db="EMBL/GenBank/DDBJ databases">
        <title>Genome completion map analysis of the actinomycetes C11-1.</title>
        <authorList>
            <person name="Qin P."/>
            <person name="Guan P."/>
        </authorList>
    </citation>
    <scope>NUCLEOTIDE SEQUENCE [LARGE SCALE GENOMIC DNA]</scope>
    <source>
        <strain evidence="2 3">C11-1</strain>
    </source>
</reference>
<evidence type="ECO:0000313" key="2">
    <source>
        <dbReference type="EMBL" id="WNF28552.1"/>
    </source>
</evidence>
<proteinExistence type="predicted"/>
<organism evidence="2 3">
    <name type="scientific">Streptomyces durocortorensis</name>
    <dbReference type="NCBI Taxonomy" id="2811104"/>
    <lineage>
        <taxon>Bacteria</taxon>
        <taxon>Bacillati</taxon>
        <taxon>Actinomycetota</taxon>
        <taxon>Actinomycetes</taxon>
        <taxon>Kitasatosporales</taxon>
        <taxon>Streptomycetaceae</taxon>
        <taxon>Streptomyces</taxon>
    </lineage>
</organism>
<dbReference type="Proteomes" id="UP001303236">
    <property type="component" value="Chromosome"/>
</dbReference>
<feature type="region of interest" description="Disordered" evidence="1">
    <location>
        <begin position="1"/>
        <end position="48"/>
    </location>
</feature>
<evidence type="ECO:0000313" key="3">
    <source>
        <dbReference type="Proteomes" id="UP001303236"/>
    </source>
</evidence>
<protein>
    <submittedName>
        <fullName evidence="2">Uncharacterized protein</fullName>
    </submittedName>
</protein>
<name>A0ABY9W007_9ACTN</name>